<organism evidence="1 2">
    <name type="scientific">Champsocephalus esox</name>
    <name type="common">pike icefish</name>
    <dbReference type="NCBI Taxonomy" id="159716"/>
    <lineage>
        <taxon>Eukaryota</taxon>
        <taxon>Metazoa</taxon>
        <taxon>Chordata</taxon>
        <taxon>Craniata</taxon>
        <taxon>Vertebrata</taxon>
        <taxon>Euteleostomi</taxon>
        <taxon>Actinopterygii</taxon>
        <taxon>Neopterygii</taxon>
        <taxon>Teleostei</taxon>
        <taxon>Neoteleostei</taxon>
        <taxon>Acanthomorphata</taxon>
        <taxon>Eupercaria</taxon>
        <taxon>Perciformes</taxon>
        <taxon>Notothenioidei</taxon>
        <taxon>Channichthyidae</taxon>
        <taxon>Champsocephalus</taxon>
    </lineage>
</organism>
<gene>
    <name evidence="1" type="ORF">CesoFtcFv8_016436</name>
</gene>
<sequence length="69" mass="7723">MDPVDSETVKIALRAQGTRLHQHEEQLGAINLGVRELTCRQENFQASVNTQVNHLAEQLHRVLAHLEAG</sequence>
<name>A0AAN8BMB9_9TELE</name>
<comment type="caution">
    <text evidence="1">The sequence shown here is derived from an EMBL/GenBank/DDBJ whole genome shotgun (WGS) entry which is preliminary data.</text>
</comment>
<dbReference type="EMBL" id="JAULUE010002058">
    <property type="protein sequence ID" value="KAK5887876.1"/>
    <property type="molecule type" value="Genomic_DNA"/>
</dbReference>
<evidence type="ECO:0000313" key="1">
    <source>
        <dbReference type="EMBL" id="KAK5887876.1"/>
    </source>
</evidence>
<dbReference type="AlphaFoldDB" id="A0AAN8BMB9"/>
<proteinExistence type="predicted"/>
<accession>A0AAN8BMB9</accession>
<dbReference type="Proteomes" id="UP001335648">
    <property type="component" value="Unassembled WGS sequence"/>
</dbReference>
<evidence type="ECO:0000313" key="2">
    <source>
        <dbReference type="Proteomes" id="UP001335648"/>
    </source>
</evidence>
<reference evidence="1 2" key="1">
    <citation type="journal article" date="2023" name="Mol. Biol. Evol.">
        <title>Genomics of Secondarily Temperate Adaptation in the Only Non-Antarctic Icefish.</title>
        <authorList>
            <person name="Rivera-Colon A.G."/>
            <person name="Rayamajhi N."/>
            <person name="Minhas B.F."/>
            <person name="Madrigal G."/>
            <person name="Bilyk K.T."/>
            <person name="Yoon V."/>
            <person name="Hune M."/>
            <person name="Gregory S."/>
            <person name="Cheng C.H.C."/>
            <person name="Catchen J.M."/>
        </authorList>
    </citation>
    <scope>NUCLEOTIDE SEQUENCE [LARGE SCALE GENOMIC DNA]</scope>
    <source>
        <strain evidence="1">JC2023a</strain>
    </source>
</reference>
<protein>
    <submittedName>
        <fullName evidence="1">Uncharacterized protein</fullName>
    </submittedName>
</protein>
<keyword evidence="2" id="KW-1185">Reference proteome</keyword>